<reference evidence="1 2" key="1">
    <citation type="journal article" date="2014" name="Nature">
        <title>The genome of the recently domesticated crop plant sugar beet (Beta vulgaris).</title>
        <authorList>
            <person name="Dohm J.C."/>
            <person name="Minoche A.E."/>
            <person name="Holtgrawe D."/>
            <person name="Capella-Gutierrez S."/>
            <person name="Zakrzewski F."/>
            <person name="Tafer H."/>
            <person name="Rupp O."/>
            <person name="Sorensen T.R."/>
            <person name="Stracke R."/>
            <person name="Reinhardt R."/>
            <person name="Goesmann A."/>
            <person name="Kraft T."/>
            <person name="Schulz B."/>
            <person name="Stadler P.F."/>
            <person name="Schmidt T."/>
            <person name="Gabaldon T."/>
            <person name="Lehrach H."/>
            <person name="Weisshaar B."/>
            <person name="Himmelbauer H."/>
        </authorList>
    </citation>
    <scope>NUCLEOTIDE SEQUENCE [LARGE SCALE GENOMIC DNA]</scope>
    <source>
        <tissue evidence="1">Taproot</tissue>
    </source>
</reference>
<dbReference type="AlphaFoldDB" id="A0A0J8BDX9"/>
<evidence type="ECO:0000313" key="1">
    <source>
        <dbReference type="EMBL" id="KMS99106.1"/>
    </source>
</evidence>
<dbReference type="Gramene" id="KMS99106">
    <property type="protein sequence ID" value="KMS99106"/>
    <property type="gene ID" value="BVRB_2g047880"/>
</dbReference>
<organism evidence="1 2">
    <name type="scientific">Beta vulgaris subsp. vulgaris</name>
    <name type="common">Beet</name>
    <dbReference type="NCBI Taxonomy" id="3555"/>
    <lineage>
        <taxon>Eukaryota</taxon>
        <taxon>Viridiplantae</taxon>
        <taxon>Streptophyta</taxon>
        <taxon>Embryophyta</taxon>
        <taxon>Tracheophyta</taxon>
        <taxon>Spermatophyta</taxon>
        <taxon>Magnoliopsida</taxon>
        <taxon>eudicotyledons</taxon>
        <taxon>Gunneridae</taxon>
        <taxon>Pentapetalae</taxon>
        <taxon>Caryophyllales</taxon>
        <taxon>Chenopodiaceae</taxon>
        <taxon>Betoideae</taxon>
        <taxon>Beta</taxon>
    </lineage>
</organism>
<proteinExistence type="predicted"/>
<gene>
    <name evidence="1" type="ORF">BVRB_2g047880</name>
</gene>
<keyword evidence="2" id="KW-1185">Reference proteome</keyword>
<dbReference type="Proteomes" id="UP000035740">
    <property type="component" value="Unassembled WGS sequence"/>
</dbReference>
<name>A0A0J8BDX9_BETVV</name>
<dbReference type="EMBL" id="KQ090237">
    <property type="protein sequence ID" value="KMS99106.1"/>
    <property type="molecule type" value="Genomic_DNA"/>
</dbReference>
<sequence>MDEILGVQALDFVSSNDYELENLGENLSPKSSLKQLQQQYEIKHHVS</sequence>
<protein>
    <submittedName>
        <fullName evidence="1">Uncharacterized protein</fullName>
    </submittedName>
</protein>
<evidence type="ECO:0000313" key="2">
    <source>
        <dbReference type="Proteomes" id="UP000035740"/>
    </source>
</evidence>
<accession>A0A0J8BDX9</accession>